<name>A0A090RW29_9VIBR</name>
<evidence type="ECO:0000313" key="1">
    <source>
        <dbReference type="EMBL" id="GAL18788.1"/>
    </source>
</evidence>
<sequence length="38" mass="4328">MNGTTFNQLVVFNTIVQEGSITKAAQSLRWPHRQSVMH</sequence>
<protein>
    <submittedName>
        <fullName evidence="1">Uncharacterized protein</fullName>
    </submittedName>
</protein>
<accession>A0A090RW29</accession>
<gene>
    <name evidence="1" type="ORF">JCM19235_2211</name>
</gene>
<dbReference type="EMBL" id="BBMR01000003">
    <property type="protein sequence ID" value="GAL18788.1"/>
    <property type="molecule type" value="Genomic_DNA"/>
</dbReference>
<dbReference type="AlphaFoldDB" id="A0A090RW29"/>
<proteinExistence type="predicted"/>
<dbReference type="Proteomes" id="UP000029228">
    <property type="component" value="Unassembled WGS sequence"/>
</dbReference>
<organism evidence="1 2">
    <name type="scientific">Vibrio maritimus</name>
    <dbReference type="NCBI Taxonomy" id="990268"/>
    <lineage>
        <taxon>Bacteria</taxon>
        <taxon>Pseudomonadati</taxon>
        <taxon>Pseudomonadota</taxon>
        <taxon>Gammaproteobacteria</taxon>
        <taxon>Vibrionales</taxon>
        <taxon>Vibrionaceae</taxon>
        <taxon>Vibrio</taxon>
    </lineage>
</organism>
<reference evidence="1 2" key="1">
    <citation type="submission" date="2014-09" db="EMBL/GenBank/DDBJ databases">
        <title>Vibrio maritimus JCM 19235. (C45) whole genome shotgun sequence.</title>
        <authorList>
            <person name="Sawabe T."/>
            <person name="Meirelles P."/>
            <person name="Nakanishi M."/>
            <person name="Sayaka M."/>
            <person name="Hattori M."/>
            <person name="Ohkuma M."/>
        </authorList>
    </citation>
    <scope>NUCLEOTIDE SEQUENCE [LARGE SCALE GENOMIC DNA]</scope>
    <source>
        <strain evidence="2">JCM19235</strain>
    </source>
</reference>
<evidence type="ECO:0000313" key="2">
    <source>
        <dbReference type="Proteomes" id="UP000029228"/>
    </source>
</evidence>
<keyword evidence="2" id="KW-1185">Reference proteome</keyword>
<dbReference type="STRING" id="990268.JCM19235_2211"/>
<comment type="caution">
    <text evidence="1">The sequence shown here is derived from an EMBL/GenBank/DDBJ whole genome shotgun (WGS) entry which is preliminary data.</text>
</comment>